<dbReference type="InterPro" id="IPR040304">
    <property type="entry name" value="ATG8-IP-1/2"/>
</dbReference>
<dbReference type="PANTHER" id="PTHR34797:SF1">
    <property type="entry name" value="ATG8-INTERACTING PROTEIN 2"/>
    <property type="match status" value="1"/>
</dbReference>
<keyword evidence="2" id="KW-0812">Transmembrane</keyword>
<comment type="caution">
    <text evidence="3">The sequence shown here is derived from an EMBL/GenBank/DDBJ whole genome shotgun (WGS) entry which is preliminary data.</text>
</comment>
<evidence type="ECO:0000313" key="3">
    <source>
        <dbReference type="EMBL" id="KAL1546269.1"/>
    </source>
</evidence>
<keyword evidence="2" id="KW-0472">Membrane</keyword>
<evidence type="ECO:0000256" key="2">
    <source>
        <dbReference type="SAM" id="Phobius"/>
    </source>
</evidence>
<feature type="transmembrane region" description="Helical" evidence="2">
    <location>
        <begin position="227"/>
        <end position="244"/>
    </location>
</feature>
<dbReference type="EMBL" id="JBEAFC010000008">
    <property type="protein sequence ID" value="KAL1546269.1"/>
    <property type="molecule type" value="Genomic_DNA"/>
</dbReference>
<keyword evidence="2" id="KW-1133">Transmembrane helix</keyword>
<protein>
    <submittedName>
        <fullName evidence="3">ATG8-interacting protein 2-like</fullName>
    </submittedName>
</protein>
<name>A0ABD1GQM0_SALDI</name>
<organism evidence="3 4">
    <name type="scientific">Salvia divinorum</name>
    <name type="common">Maria pastora</name>
    <name type="synonym">Diviner's sage</name>
    <dbReference type="NCBI Taxonomy" id="28513"/>
    <lineage>
        <taxon>Eukaryota</taxon>
        <taxon>Viridiplantae</taxon>
        <taxon>Streptophyta</taxon>
        <taxon>Embryophyta</taxon>
        <taxon>Tracheophyta</taxon>
        <taxon>Spermatophyta</taxon>
        <taxon>Magnoliopsida</taxon>
        <taxon>eudicotyledons</taxon>
        <taxon>Gunneridae</taxon>
        <taxon>Pentapetalae</taxon>
        <taxon>asterids</taxon>
        <taxon>lamiids</taxon>
        <taxon>Lamiales</taxon>
        <taxon>Lamiaceae</taxon>
        <taxon>Nepetoideae</taxon>
        <taxon>Mentheae</taxon>
        <taxon>Salviinae</taxon>
        <taxon>Salvia</taxon>
        <taxon>Salvia subgen. Calosphace</taxon>
    </lineage>
</organism>
<accession>A0ABD1GQM0</accession>
<sequence length="299" mass="32949">MSENNKRDEISQKGNDWEVVALTESAYAAAPGPKNILDNSDNNLSGDDDSETARAMFMSGHFGLSPNVLENFPLEPEYKEKYSVVGHDQDFHQVTEQQGSKSDLKQDESLNIEGLISDEFSGVPQFDKKYSSDLGDVASSNLVDKEQSVYTTGKSSYDDAVAAGMPLIADEGMGPAEEFESLDDAAKSKVHKHVEEDKFSEPTDLPCDAWWRIRAASLYGHAKNSNPYWSLVVAAAVIGLVIIGRRWQRDRPQFFQLKSQLTIDNKEAHWIPSTVGRVKGVNIGGRHSSYIGLSSVTEG</sequence>
<evidence type="ECO:0000256" key="1">
    <source>
        <dbReference type="SAM" id="MobiDB-lite"/>
    </source>
</evidence>
<evidence type="ECO:0000313" key="4">
    <source>
        <dbReference type="Proteomes" id="UP001567538"/>
    </source>
</evidence>
<proteinExistence type="predicted"/>
<keyword evidence="4" id="KW-1185">Reference proteome</keyword>
<reference evidence="3 4" key="1">
    <citation type="submission" date="2024-06" db="EMBL/GenBank/DDBJ databases">
        <title>A chromosome level genome sequence of Diviner's sage (Salvia divinorum).</title>
        <authorList>
            <person name="Ford S.A."/>
            <person name="Ro D.-K."/>
            <person name="Ness R.W."/>
            <person name="Phillips M.A."/>
        </authorList>
    </citation>
    <scope>NUCLEOTIDE SEQUENCE [LARGE SCALE GENOMIC DNA]</scope>
    <source>
        <strain evidence="3">SAF-2024a</strain>
        <tissue evidence="3">Leaf</tissue>
    </source>
</reference>
<dbReference type="PANTHER" id="PTHR34797">
    <property type="entry name" value="ATG8-INTERACTING PROTEIN 2"/>
    <property type="match status" value="1"/>
</dbReference>
<feature type="region of interest" description="Disordered" evidence="1">
    <location>
        <begin position="28"/>
        <end position="50"/>
    </location>
</feature>
<dbReference type="AlphaFoldDB" id="A0ABD1GQM0"/>
<dbReference type="Proteomes" id="UP001567538">
    <property type="component" value="Unassembled WGS sequence"/>
</dbReference>
<gene>
    <name evidence="3" type="ORF">AAHA92_22891</name>
</gene>